<keyword evidence="3" id="KW-1185">Reference proteome</keyword>
<name>A0A9W9D858_9PLEO</name>
<dbReference type="AlphaFoldDB" id="A0A9W9D858"/>
<reference evidence="2" key="1">
    <citation type="submission" date="2022-10" db="EMBL/GenBank/DDBJ databases">
        <title>Tapping the CABI collections for fungal endophytes: first genome assemblies for Collariella, Neodidymelliopsis, Ascochyta clinopodiicola, Didymella pomorum, Didymosphaeria variabile, Neocosmospora piperis and Neocucurbitaria cava.</title>
        <authorList>
            <person name="Hill R."/>
        </authorList>
    </citation>
    <scope>NUCLEOTIDE SEQUENCE</scope>
    <source>
        <strain evidence="2">IMI 355091</strain>
    </source>
</reference>
<evidence type="ECO:0000313" key="2">
    <source>
        <dbReference type="EMBL" id="KAJ4404735.1"/>
    </source>
</evidence>
<accession>A0A9W9D858</accession>
<dbReference type="PANTHER" id="PTHR24148">
    <property type="entry name" value="ANKYRIN REPEAT DOMAIN-CONTAINING PROTEIN 39 HOMOLOG-RELATED"/>
    <property type="match status" value="1"/>
</dbReference>
<dbReference type="OrthoDB" id="2157530at2759"/>
<proteinExistence type="predicted"/>
<dbReference type="EMBL" id="JAPEVA010000040">
    <property type="protein sequence ID" value="KAJ4404735.1"/>
    <property type="molecule type" value="Genomic_DNA"/>
</dbReference>
<dbReference type="Proteomes" id="UP001140510">
    <property type="component" value="Unassembled WGS sequence"/>
</dbReference>
<dbReference type="Pfam" id="PF06985">
    <property type="entry name" value="HET"/>
    <property type="match status" value="1"/>
</dbReference>
<evidence type="ECO:0000313" key="3">
    <source>
        <dbReference type="Proteomes" id="UP001140510"/>
    </source>
</evidence>
<comment type="caution">
    <text evidence="2">The sequence shown here is derived from an EMBL/GenBank/DDBJ whole genome shotgun (WGS) entry which is preliminary data.</text>
</comment>
<dbReference type="InterPro" id="IPR010730">
    <property type="entry name" value="HET"/>
</dbReference>
<feature type="domain" description="Heterokaryon incompatibility" evidence="1">
    <location>
        <begin position="3"/>
        <end position="120"/>
    </location>
</feature>
<dbReference type="InterPro" id="IPR052895">
    <property type="entry name" value="HetReg/Transcr_Mod"/>
</dbReference>
<gene>
    <name evidence="2" type="ORF">N0V91_005684</name>
</gene>
<protein>
    <recommendedName>
        <fullName evidence="1">Heterokaryon incompatibility domain-containing protein</fullName>
    </recommendedName>
</protein>
<dbReference type="PANTHER" id="PTHR24148:SF73">
    <property type="entry name" value="HET DOMAIN PROTEIN (AFU_ORTHOLOGUE AFUA_8G01020)"/>
    <property type="match status" value="1"/>
</dbReference>
<sequence length="299" mass="34492">MRVGKNVSDVLALYQFRAKDPEKGGLIWIDAICINQADIGERNHQVDQMREIYSGATQVIVWLGHVVKDAAAAFNLSRILEEPSVIRGDDLRWYASWEQWKALADLLRRPYWTRVWIAQEFILAQSIELWCGAFSASALGFDRLARWLDDLKYDDIPEQVTQSTILTSPGWKLFRHRTLWWQRCWTGVSGSTFNLWDLLESYAEFESTDIRDKVFGFLGLATDLDTWKTPLQADYSKAPVEVVIDLIRQKCQWEAADYIQSHATAKFLLRILQVSDADLSTQVLKMRKQMDLPSNASRV</sequence>
<evidence type="ECO:0000259" key="1">
    <source>
        <dbReference type="Pfam" id="PF06985"/>
    </source>
</evidence>
<organism evidence="2 3">
    <name type="scientific">Didymella pomorum</name>
    <dbReference type="NCBI Taxonomy" id="749634"/>
    <lineage>
        <taxon>Eukaryota</taxon>
        <taxon>Fungi</taxon>
        <taxon>Dikarya</taxon>
        <taxon>Ascomycota</taxon>
        <taxon>Pezizomycotina</taxon>
        <taxon>Dothideomycetes</taxon>
        <taxon>Pleosporomycetidae</taxon>
        <taxon>Pleosporales</taxon>
        <taxon>Pleosporineae</taxon>
        <taxon>Didymellaceae</taxon>
        <taxon>Didymella</taxon>
    </lineage>
</organism>